<name>A0ABW1QVH6_9ACTN</name>
<dbReference type="InterPro" id="IPR016288">
    <property type="entry name" value="Beta_cellobiohydrolase"/>
</dbReference>
<dbReference type="PRINTS" id="PR00733">
    <property type="entry name" value="GLHYDRLASE6"/>
</dbReference>
<comment type="similarity">
    <text evidence="1">Belongs to the glycosyl hydrolase family 6.</text>
</comment>
<dbReference type="Proteomes" id="UP001596098">
    <property type="component" value="Unassembled WGS sequence"/>
</dbReference>
<dbReference type="PANTHER" id="PTHR34876">
    <property type="match status" value="1"/>
</dbReference>
<keyword evidence="1" id="KW-0136">Cellulose degradation</keyword>
<keyword evidence="1" id="KW-0326">Glycosidase</keyword>
<dbReference type="PIRSF" id="PIRSF001100">
    <property type="entry name" value="Beta_cellobiohydrolase"/>
    <property type="match status" value="1"/>
</dbReference>
<evidence type="ECO:0000313" key="3">
    <source>
        <dbReference type="EMBL" id="MFC6152544.1"/>
    </source>
</evidence>
<dbReference type="Pfam" id="PF01341">
    <property type="entry name" value="Glyco_hydro_6"/>
    <property type="match status" value="1"/>
</dbReference>
<comment type="caution">
    <text evidence="3">The sequence shown here is derived from an EMBL/GenBank/DDBJ whole genome shotgun (WGS) entry which is preliminary data.</text>
</comment>
<dbReference type="SUPFAM" id="SSF51989">
    <property type="entry name" value="Glycosyl hydrolases family 6, cellulases"/>
    <property type="match status" value="1"/>
</dbReference>
<dbReference type="InterPro" id="IPR036434">
    <property type="entry name" value="Beta_cellobiohydrolase_sf"/>
</dbReference>
<keyword evidence="4" id="KW-1185">Reference proteome</keyword>
<dbReference type="PANTHER" id="PTHR34876:SF4">
    <property type="entry name" value="1,4-BETA-D-GLUCAN CELLOBIOHYDROLASE C-RELATED"/>
    <property type="match status" value="1"/>
</dbReference>
<evidence type="ECO:0000256" key="2">
    <source>
        <dbReference type="SAM" id="MobiDB-lite"/>
    </source>
</evidence>
<accession>A0ABW1QVH6</accession>
<dbReference type="GO" id="GO:0016787">
    <property type="term" value="F:hydrolase activity"/>
    <property type="evidence" value="ECO:0007669"/>
    <property type="project" value="UniProtKB-KW"/>
</dbReference>
<organism evidence="3 4">
    <name type="scientific">Nocardioides yefusunii</name>
    <dbReference type="NCBI Taxonomy" id="2500546"/>
    <lineage>
        <taxon>Bacteria</taxon>
        <taxon>Bacillati</taxon>
        <taxon>Actinomycetota</taxon>
        <taxon>Actinomycetes</taxon>
        <taxon>Propionibacteriales</taxon>
        <taxon>Nocardioidaceae</taxon>
        <taxon>Nocardioides</taxon>
    </lineage>
</organism>
<feature type="region of interest" description="Disordered" evidence="2">
    <location>
        <begin position="53"/>
        <end position="72"/>
    </location>
</feature>
<keyword evidence="1 3" id="KW-0378">Hydrolase</keyword>
<evidence type="ECO:0000313" key="4">
    <source>
        <dbReference type="Proteomes" id="UP001596098"/>
    </source>
</evidence>
<dbReference type="EC" id="3.2.1.-" evidence="1"/>
<dbReference type="EMBL" id="JBHSQI010000002">
    <property type="protein sequence ID" value="MFC6152544.1"/>
    <property type="molecule type" value="Genomic_DNA"/>
</dbReference>
<keyword evidence="1" id="KW-0624">Polysaccharide degradation</keyword>
<keyword evidence="1" id="KW-0119">Carbohydrate metabolism</keyword>
<dbReference type="RefSeq" id="WP_128219786.1">
    <property type="nucleotide sequence ID" value="NZ_CP034929.1"/>
</dbReference>
<reference evidence="4" key="1">
    <citation type="journal article" date="2019" name="Int. J. Syst. Evol. Microbiol.">
        <title>The Global Catalogue of Microorganisms (GCM) 10K type strain sequencing project: providing services to taxonomists for standard genome sequencing and annotation.</title>
        <authorList>
            <consortium name="The Broad Institute Genomics Platform"/>
            <consortium name="The Broad Institute Genome Sequencing Center for Infectious Disease"/>
            <person name="Wu L."/>
            <person name="Ma J."/>
        </authorList>
    </citation>
    <scope>NUCLEOTIDE SEQUENCE [LARGE SCALE GENOMIC DNA]</scope>
    <source>
        <strain evidence="4">DFY28</strain>
    </source>
</reference>
<protein>
    <recommendedName>
        <fullName evidence="1">Glucanase</fullName>
        <ecNumber evidence="1">3.2.1.-</ecNumber>
    </recommendedName>
</protein>
<proteinExistence type="inferred from homology"/>
<dbReference type="Gene3D" id="3.20.20.40">
    <property type="entry name" value="1, 4-beta cellobiohydrolase"/>
    <property type="match status" value="1"/>
</dbReference>
<gene>
    <name evidence="3" type="ORF">ACFPWU_02555</name>
</gene>
<evidence type="ECO:0000256" key="1">
    <source>
        <dbReference type="RuleBase" id="RU361186"/>
    </source>
</evidence>
<sequence length="331" mass="35695">MSPHPALSWILVTALGVVIGLLGPVAPARAGVPEASPRMVAAATKSGKDVRLTRPFHVDPSSQAARSAGRDRRLNRLAATPQARWFTDRTAPVNQTTALTRSYVLAAKRSRRTPVLTLYAIPGRDCGLWSAGGYESTTYKRWIRAVAKGLKGTRPMVVLEPDAVASLGDCAGQGDRAALLRYAAKKLTAAGAWVYLDAGHSGWHTPAEAARRLKLAGVKHARGFVTNVSNHRATASERAFGRAVRAQLKKRGIPGKRFVIDTSRNGVGPDAANTWCNNTSAKVGPRPRVINGRKGLDAYLWIKRPGESDGWCNGGPEAGQWWEWAALNLMR</sequence>